<proteinExistence type="predicted"/>
<keyword evidence="1" id="KW-0472">Membrane</keyword>
<organism evidence="3 4">
    <name type="scientific">Gemmobacter aquatilis</name>
    <dbReference type="NCBI Taxonomy" id="933059"/>
    <lineage>
        <taxon>Bacteria</taxon>
        <taxon>Pseudomonadati</taxon>
        <taxon>Pseudomonadota</taxon>
        <taxon>Alphaproteobacteria</taxon>
        <taxon>Rhodobacterales</taxon>
        <taxon>Paracoccaceae</taxon>
        <taxon>Gemmobacter</taxon>
    </lineage>
</organism>
<gene>
    <name evidence="3" type="ORF">SAMN04488103_109133</name>
</gene>
<evidence type="ECO:0000259" key="2">
    <source>
        <dbReference type="Pfam" id="PF13490"/>
    </source>
</evidence>
<dbReference type="EMBL" id="FOCE01000009">
    <property type="protein sequence ID" value="SEN93910.1"/>
    <property type="molecule type" value="Genomic_DNA"/>
</dbReference>
<name>A0A1H8KLQ2_9RHOB</name>
<sequence>MTRKPMIDKDRLAAFADGELSPEEAAAVVMHLADHPEDQAWVDEVMAANMALARAFAAPMAEPVPDRFQALILPDADPAAHVVAFRPRWSMPRIWAGAALALAAALAVMAVLPEPDAGLRVGPVAAGSALETALMAQASGAVQPLGEAGQLTILATLPATGGYCREFELVAPETGDIQLGLACRAGTGWAVDVLLAETAATGGETASGYLPASGNDAGAIDPWLDRRGAGMALSADEEAALIQHGWSS</sequence>
<dbReference type="AlphaFoldDB" id="A0A1H8KLQ2"/>
<dbReference type="Gene3D" id="1.10.10.1320">
    <property type="entry name" value="Anti-sigma factor, zinc-finger domain"/>
    <property type="match status" value="1"/>
</dbReference>
<keyword evidence="1" id="KW-0812">Transmembrane</keyword>
<accession>A0A1H8KLQ2</accession>
<keyword evidence="1" id="KW-1133">Transmembrane helix</keyword>
<dbReference type="GO" id="GO:0008270">
    <property type="term" value="F:zinc ion binding"/>
    <property type="evidence" value="ECO:0007669"/>
    <property type="project" value="UniProtKB-KW"/>
</dbReference>
<evidence type="ECO:0000256" key="1">
    <source>
        <dbReference type="SAM" id="Phobius"/>
    </source>
</evidence>
<dbReference type="Proteomes" id="UP000198761">
    <property type="component" value="Unassembled WGS sequence"/>
</dbReference>
<keyword evidence="3" id="KW-0862">Zinc</keyword>
<dbReference type="Pfam" id="PF13490">
    <property type="entry name" value="zf-HC2"/>
    <property type="match status" value="1"/>
</dbReference>
<feature type="transmembrane region" description="Helical" evidence="1">
    <location>
        <begin position="94"/>
        <end position="112"/>
    </location>
</feature>
<dbReference type="STRING" id="933059.SAMN04488103_109133"/>
<evidence type="ECO:0000313" key="4">
    <source>
        <dbReference type="Proteomes" id="UP000198761"/>
    </source>
</evidence>
<keyword evidence="4" id="KW-1185">Reference proteome</keyword>
<dbReference type="InterPro" id="IPR041916">
    <property type="entry name" value="Anti_sigma_zinc_sf"/>
</dbReference>
<evidence type="ECO:0000313" key="3">
    <source>
        <dbReference type="EMBL" id="SEN93910.1"/>
    </source>
</evidence>
<protein>
    <submittedName>
        <fullName evidence="3">Putative zinc-finger</fullName>
    </submittedName>
</protein>
<dbReference type="RefSeq" id="WP_091302777.1">
    <property type="nucleotide sequence ID" value="NZ_FOCE01000009.1"/>
</dbReference>
<reference evidence="3 4" key="1">
    <citation type="submission" date="2016-10" db="EMBL/GenBank/DDBJ databases">
        <authorList>
            <person name="de Groot N.N."/>
        </authorList>
    </citation>
    <scope>NUCLEOTIDE SEQUENCE [LARGE SCALE GENOMIC DNA]</scope>
    <source>
        <strain evidence="3 4">DSM 3857</strain>
    </source>
</reference>
<dbReference type="InterPro" id="IPR027383">
    <property type="entry name" value="Znf_put"/>
</dbReference>
<dbReference type="OrthoDB" id="7743910at2"/>
<keyword evidence="3" id="KW-0479">Metal-binding</keyword>
<feature type="domain" description="Putative zinc-finger" evidence="2">
    <location>
        <begin position="10"/>
        <end position="33"/>
    </location>
</feature>
<keyword evidence="3" id="KW-0863">Zinc-finger</keyword>